<organism evidence="5 6">
    <name type="scientific">Catalinimonas alkaloidigena</name>
    <dbReference type="NCBI Taxonomy" id="1075417"/>
    <lineage>
        <taxon>Bacteria</taxon>
        <taxon>Pseudomonadati</taxon>
        <taxon>Bacteroidota</taxon>
        <taxon>Cytophagia</taxon>
        <taxon>Cytophagales</taxon>
        <taxon>Catalimonadaceae</taxon>
        <taxon>Catalinimonas</taxon>
    </lineage>
</organism>
<evidence type="ECO:0000259" key="4">
    <source>
        <dbReference type="SMART" id="SM00822"/>
    </source>
</evidence>
<reference evidence="5 6" key="1">
    <citation type="submission" date="2016-10" db="EMBL/GenBank/DDBJ databases">
        <authorList>
            <person name="de Groot N.N."/>
        </authorList>
    </citation>
    <scope>NUCLEOTIDE SEQUENCE [LARGE SCALE GENOMIC DNA]</scope>
    <source>
        <strain evidence="5 6">DSM 25186</strain>
    </source>
</reference>
<evidence type="ECO:0000313" key="5">
    <source>
        <dbReference type="EMBL" id="SDL77445.1"/>
    </source>
</evidence>
<dbReference type="Pfam" id="PF13561">
    <property type="entry name" value="adh_short_C2"/>
    <property type="match status" value="1"/>
</dbReference>
<keyword evidence="6" id="KW-1185">Reference proteome</keyword>
<dbReference type="PANTHER" id="PTHR24321">
    <property type="entry name" value="DEHYDROGENASES, SHORT CHAIN"/>
    <property type="match status" value="1"/>
</dbReference>
<dbReference type="NCBIfam" id="NF004203">
    <property type="entry name" value="PRK05653.2-4"/>
    <property type="match status" value="1"/>
</dbReference>
<dbReference type="AlphaFoldDB" id="A0A1G9MUX9"/>
<dbReference type="FunFam" id="3.40.50.720:FF:000084">
    <property type="entry name" value="Short-chain dehydrogenase reductase"/>
    <property type="match status" value="1"/>
</dbReference>
<dbReference type="InterPro" id="IPR057326">
    <property type="entry name" value="KR_dom"/>
</dbReference>
<feature type="domain" description="Ketoreductase" evidence="4">
    <location>
        <begin position="6"/>
        <end position="189"/>
    </location>
</feature>
<evidence type="ECO:0000313" key="6">
    <source>
        <dbReference type="Proteomes" id="UP000198510"/>
    </source>
</evidence>
<proteinExistence type="inferred from homology"/>
<dbReference type="Proteomes" id="UP000198510">
    <property type="component" value="Unassembled WGS sequence"/>
</dbReference>
<evidence type="ECO:0000256" key="2">
    <source>
        <dbReference type="ARBA" id="ARBA00023002"/>
    </source>
</evidence>
<comment type="similarity">
    <text evidence="1">Belongs to the short-chain dehydrogenases/reductases (SDR) family.</text>
</comment>
<accession>A0A1G9MUX9</accession>
<dbReference type="RefSeq" id="WP_089684904.1">
    <property type="nucleotide sequence ID" value="NZ_FNFO01000008.1"/>
</dbReference>
<dbReference type="InterPro" id="IPR036291">
    <property type="entry name" value="NAD(P)-bd_dom_sf"/>
</dbReference>
<dbReference type="OrthoDB" id="9788235at2"/>
<dbReference type="PANTHER" id="PTHR24321:SF8">
    <property type="entry name" value="ESTRADIOL 17-BETA-DEHYDROGENASE 8-RELATED"/>
    <property type="match status" value="1"/>
</dbReference>
<dbReference type="InterPro" id="IPR002347">
    <property type="entry name" value="SDR_fam"/>
</dbReference>
<dbReference type="GO" id="GO:0016491">
    <property type="term" value="F:oxidoreductase activity"/>
    <property type="evidence" value="ECO:0007669"/>
    <property type="project" value="UniProtKB-KW"/>
</dbReference>
<dbReference type="Gene3D" id="3.40.50.720">
    <property type="entry name" value="NAD(P)-binding Rossmann-like Domain"/>
    <property type="match status" value="1"/>
</dbReference>
<evidence type="ECO:0000256" key="3">
    <source>
        <dbReference type="ARBA" id="ARBA00023027"/>
    </source>
</evidence>
<gene>
    <name evidence="5" type="ORF">SAMN05421823_10880</name>
</gene>
<dbReference type="PRINTS" id="PR00081">
    <property type="entry name" value="GDHRDH"/>
</dbReference>
<name>A0A1G9MUX9_9BACT</name>
<dbReference type="SMART" id="SM00822">
    <property type="entry name" value="PKS_KR"/>
    <property type="match status" value="1"/>
</dbReference>
<keyword evidence="3" id="KW-0520">NAD</keyword>
<dbReference type="EMBL" id="FNFO01000008">
    <property type="protein sequence ID" value="SDL77445.1"/>
    <property type="molecule type" value="Genomic_DNA"/>
</dbReference>
<keyword evidence="2" id="KW-0560">Oxidoreductase</keyword>
<protein>
    <submittedName>
        <fullName evidence="5">NAD(P)-dependent dehydrogenase, short-chain alcohol dehydrogenase family</fullName>
    </submittedName>
</protein>
<evidence type="ECO:0000256" key="1">
    <source>
        <dbReference type="ARBA" id="ARBA00006484"/>
    </source>
</evidence>
<dbReference type="CDD" id="cd05233">
    <property type="entry name" value="SDR_c"/>
    <property type="match status" value="1"/>
</dbReference>
<dbReference type="STRING" id="1075417.SAMN05421823_10880"/>
<sequence>MDFTNKVALITGGGSGLGEAAARMLAARGAKVGILGRTKEELQEVADDVGDDKIMVLTADISDEKSVKAAVKQLTDRWGRLDFVAAVAGVNGTWAPIEDLTVEEFEKTIGINLTGTFITLKSAFPYLKKQGGAGVVVASVNGTRMFSNTGATAYATSKAGQVAMTKMLALEWAKHRVRLNVICPGWIESEIDDNTKKKNLEAAKEPMEFPAGEVPLTDGQPGKADQVAELISFLLSDASSHITGTEMWIDGAESLLRG</sequence>
<dbReference type="SUPFAM" id="SSF51735">
    <property type="entry name" value="NAD(P)-binding Rossmann-fold domains"/>
    <property type="match status" value="1"/>
</dbReference>